<organism evidence="2 3">
    <name type="scientific">Ornithinimicrobium pratense</name>
    <dbReference type="NCBI Taxonomy" id="2593973"/>
    <lineage>
        <taxon>Bacteria</taxon>
        <taxon>Bacillati</taxon>
        <taxon>Actinomycetota</taxon>
        <taxon>Actinomycetes</taxon>
        <taxon>Micrococcales</taxon>
        <taxon>Ornithinimicrobiaceae</taxon>
        <taxon>Ornithinimicrobium</taxon>
    </lineage>
</organism>
<protein>
    <submittedName>
        <fullName evidence="2">Uncharacterized protein</fullName>
    </submittedName>
</protein>
<dbReference type="EMBL" id="CP044427">
    <property type="protein sequence ID" value="QFG68870.1"/>
    <property type="molecule type" value="Genomic_DNA"/>
</dbReference>
<keyword evidence="3" id="KW-1185">Reference proteome</keyword>
<feature type="compositionally biased region" description="Acidic residues" evidence="1">
    <location>
        <begin position="110"/>
        <end position="130"/>
    </location>
</feature>
<proteinExistence type="predicted"/>
<evidence type="ECO:0000313" key="2">
    <source>
        <dbReference type="EMBL" id="QFG68870.1"/>
    </source>
</evidence>
<name>A0A5J6V4G3_9MICO</name>
<sequence length="287" mass="29873">MNENFREALERAAGDNPHVDLTEQVWAQGRVVRRRRQTVQAAGGLTAAAALVGAMWLGGGLLSDPDAFDGPADQPTSPAVTSVEDEAPDGPTEGENVDGPATEDPGTDATGEDVTTEDPGTDATGEDLTTEDPAPAGPIDPCGTAYPDPVLVAEGLPEATTDRALEVLELAAACDLDGLAALAQQDDTHLSFGVASPQEAFSGDKGAERAAAVTTLLTRFEPGQDAPDAPYRWPAEVETEQDWARLVDSGLYAQQDVDLMRGSGIGYSGWRVGVDASGRWAFLVAGE</sequence>
<dbReference type="KEGG" id="serw:FY030_09305"/>
<accession>A0A5J6V4G3</accession>
<dbReference type="AlphaFoldDB" id="A0A5J6V4G3"/>
<gene>
    <name evidence="2" type="ORF">FY030_09305</name>
</gene>
<dbReference type="Proteomes" id="UP000326546">
    <property type="component" value="Chromosome"/>
</dbReference>
<dbReference type="OrthoDB" id="5137482at2"/>
<evidence type="ECO:0000313" key="3">
    <source>
        <dbReference type="Proteomes" id="UP000326546"/>
    </source>
</evidence>
<reference evidence="2 3" key="1">
    <citation type="submission" date="2019-09" db="EMBL/GenBank/DDBJ databases">
        <title>Serinicoccus pratensis sp. nov., isolated from meadow soil.</title>
        <authorList>
            <person name="Zhang W."/>
        </authorList>
    </citation>
    <scope>NUCLEOTIDE SEQUENCE [LARGE SCALE GENOMIC DNA]</scope>
    <source>
        <strain evidence="2 3">W204</strain>
    </source>
</reference>
<dbReference type="RefSeq" id="WP_158061256.1">
    <property type="nucleotide sequence ID" value="NZ_CP044427.1"/>
</dbReference>
<evidence type="ECO:0000256" key="1">
    <source>
        <dbReference type="SAM" id="MobiDB-lite"/>
    </source>
</evidence>
<feature type="region of interest" description="Disordered" evidence="1">
    <location>
        <begin position="66"/>
        <end position="146"/>
    </location>
</feature>